<keyword evidence="1" id="KW-1133">Transmembrane helix</keyword>
<dbReference type="EMBL" id="JBAMIC010000004">
    <property type="protein sequence ID" value="KAK7108627.1"/>
    <property type="molecule type" value="Genomic_DNA"/>
</dbReference>
<evidence type="ECO:0000313" key="3">
    <source>
        <dbReference type="EMBL" id="KAK7108627.1"/>
    </source>
</evidence>
<name>A0AAN9BNW0_9CAEN</name>
<gene>
    <name evidence="3" type="ORF">V1264_016326</name>
    <name evidence="4" type="ORF">V1264_016329</name>
</gene>
<evidence type="ECO:0000256" key="1">
    <source>
        <dbReference type="SAM" id="Phobius"/>
    </source>
</evidence>
<evidence type="ECO:0000313" key="5">
    <source>
        <dbReference type="Proteomes" id="UP001374579"/>
    </source>
</evidence>
<protein>
    <submittedName>
        <fullName evidence="4">Uncharacterized protein</fullName>
    </submittedName>
</protein>
<sequence length="182" mass="20078">MASLHVLIILIAVGIGVDSNPVVKVRRETDEAVEDDAEAIVSKTKNNKKALAKETKEEYLDFEVISDEDRQAANQALTKELLTYAGYTLLVVAGSIFTIVCFLMDPRSCLVAFASGSPCCLLCPCYRNLMQYTDPAKLIRANVNVYVPGIYIEEGGKLKEYPPSPEEMDCLLDLVGEFFSVE</sequence>
<feature type="chain" id="PRO_5044711012" evidence="2">
    <location>
        <begin position="20"/>
        <end position="182"/>
    </location>
</feature>
<keyword evidence="1" id="KW-0472">Membrane</keyword>
<comment type="caution">
    <text evidence="4">The sequence shown here is derived from an EMBL/GenBank/DDBJ whole genome shotgun (WGS) entry which is preliminary data.</text>
</comment>
<keyword evidence="2" id="KW-0732">Signal</keyword>
<accession>A0AAN9BNW0</accession>
<reference evidence="4 5" key="1">
    <citation type="submission" date="2024-02" db="EMBL/GenBank/DDBJ databases">
        <title>Chromosome-scale genome assembly of the rough periwinkle Littorina saxatilis.</title>
        <authorList>
            <person name="De Jode A."/>
            <person name="Faria R."/>
            <person name="Formenti G."/>
            <person name="Sims Y."/>
            <person name="Smith T.P."/>
            <person name="Tracey A."/>
            <person name="Wood J.M.D."/>
            <person name="Zagrodzka Z.B."/>
            <person name="Johannesson K."/>
            <person name="Butlin R.K."/>
            <person name="Leder E.H."/>
        </authorList>
    </citation>
    <scope>NUCLEOTIDE SEQUENCE [LARGE SCALE GENOMIC DNA]</scope>
    <source>
        <strain evidence="4">Snail1</strain>
        <tissue evidence="4">Muscle</tissue>
    </source>
</reference>
<feature type="transmembrane region" description="Helical" evidence="1">
    <location>
        <begin position="84"/>
        <end position="104"/>
    </location>
</feature>
<keyword evidence="5" id="KW-1185">Reference proteome</keyword>
<feature type="signal peptide" evidence="2">
    <location>
        <begin position="1"/>
        <end position="19"/>
    </location>
</feature>
<organism evidence="4 5">
    <name type="scientific">Littorina saxatilis</name>
    <dbReference type="NCBI Taxonomy" id="31220"/>
    <lineage>
        <taxon>Eukaryota</taxon>
        <taxon>Metazoa</taxon>
        <taxon>Spiralia</taxon>
        <taxon>Lophotrochozoa</taxon>
        <taxon>Mollusca</taxon>
        <taxon>Gastropoda</taxon>
        <taxon>Caenogastropoda</taxon>
        <taxon>Littorinimorpha</taxon>
        <taxon>Littorinoidea</taxon>
        <taxon>Littorinidae</taxon>
        <taxon>Littorina</taxon>
    </lineage>
</organism>
<proteinExistence type="predicted"/>
<evidence type="ECO:0000256" key="2">
    <source>
        <dbReference type="SAM" id="SignalP"/>
    </source>
</evidence>
<dbReference type="EMBL" id="JBAMIC010000004">
    <property type="protein sequence ID" value="KAK7108630.1"/>
    <property type="molecule type" value="Genomic_DNA"/>
</dbReference>
<dbReference type="Proteomes" id="UP001374579">
    <property type="component" value="Unassembled WGS sequence"/>
</dbReference>
<keyword evidence="1" id="KW-0812">Transmembrane</keyword>
<dbReference type="AlphaFoldDB" id="A0AAN9BNW0"/>
<evidence type="ECO:0000313" key="4">
    <source>
        <dbReference type="EMBL" id="KAK7108630.1"/>
    </source>
</evidence>